<evidence type="ECO:0000256" key="1">
    <source>
        <dbReference type="SAM" id="MobiDB-lite"/>
    </source>
</evidence>
<accession>A0A1F5YNF9</accession>
<protein>
    <submittedName>
        <fullName evidence="3">Uncharacterized protein</fullName>
    </submittedName>
</protein>
<evidence type="ECO:0000313" key="3">
    <source>
        <dbReference type="EMBL" id="OGG01730.1"/>
    </source>
</evidence>
<evidence type="ECO:0000256" key="2">
    <source>
        <dbReference type="SAM" id="SignalP"/>
    </source>
</evidence>
<evidence type="ECO:0000313" key="4">
    <source>
        <dbReference type="Proteomes" id="UP000179129"/>
    </source>
</evidence>
<feature type="chain" id="PRO_5009522541" evidence="2">
    <location>
        <begin position="24"/>
        <end position="143"/>
    </location>
</feature>
<comment type="caution">
    <text evidence="3">The sequence shown here is derived from an EMBL/GenBank/DDBJ whole genome shotgun (WGS) entry which is preliminary data.</text>
</comment>
<dbReference type="EMBL" id="MFIX01000203">
    <property type="protein sequence ID" value="OGG01730.1"/>
    <property type="molecule type" value="Genomic_DNA"/>
</dbReference>
<name>A0A1F5YNF9_9BACT</name>
<feature type="signal peptide" evidence="2">
    <location>
        <begin position="1"/>
        <end position="23"/>
    </location>
</feature>
<gene>
    <name evidence="3" type="ORF">A3F83_00465</name>
</gene>
<sequence length="143" mass="15866">MKKYKCFFQILLVPVLLALLALGCDDKSGSLALSPQDQGSDIFGEIETGQTSGVTNEDDYPALPPLPDPDKMGPLPEGFVYGGDIIYARDYQVGTVTDEMRKEGLLVTVDGTQYYYPRKELCGRYLTVLFDDGHVGFMRMSCY</sequence>
<dbReference type="Proteomes" id="UP000179129">
    <property type="component" value="Unassembled WGS sequence"/>
</dbReference>
<keyword evidence="2" id="KW-0732">Signal</keyword>
<dbReference type="PROSITE" id="PS51257">
    <property type="entry name" value="PROKAR_LIPOPROTEIN"/>
    <property type="match status" value="1"/>
</dbReference>
<dbReference type="AlphaFoldDB" id="A0A1F5YNF9"/>
<reference evidence="3 4" key="1">
    <citation type="journal article" date="2016" name="Nat. Commun.">
        <title>Thousands of microbial genomes shed light on interconnected biogeochemical processes in an aquifer system.</title>
        <authorList>
            <person name="Anantharaman K."/>
            <person name="Brown C.T."/>
            <person name="Hug L.A."/>
            <person name="Sharon I."/>
            <person name="Castelle C.J."/>
            <person name="Probst A.J."/>
            <person name="Thomas B.C."/>
            <person name="Singh A."/>
            <person name="Wilkins M.J."/>
            <person name="Karaoz U."/>
            <person name="Brodie E.L."/>
            <person name="Williams K.H."/>
            <person name="Hubbard S.S."/>
            <person name="Banfield J.F."/>
        </authorList>
    </citation>
    <scope>NUCLEOTIDE SEQUENCE [LARGE SCALE GENOMIC DNA]</scope>
</reference>
<proteinExistence type="predicted"/>
<organism evidence="3 4">
    <name type="scientific">Candidatus Glassbacteria bacterium RIFCSPLOWO2_12_FULL_58_11</name>
    <dbReference type="NCBI Taxonomy" id="1817867"/>
    <lineage>
        <taxon>Bacteria</taxon>
        <taxon>Candidatus Glassiibacteriota</taxon>
    </lineage>
</organism>
<feature type="region of interest" description="Disordered" evidence="1">
    <location>
        <begin position="41"/>
        <end position="73"/>
    </location>
</feature>